<name>A0A0K0PVH9_9CAUD</name>
<organism evidence="1 2">
    <name type="scientific">Roseobacter phage RDJL Phi 2</name>
    <dbReference type="NCBI Taxonomy" id="1682380"/>
    <lineage>
        <taxon>Viruses</taxon>
        <taxon>Duplodnaviria</taxon>
        <taxon>Heunggongvirae</taxon>
        <taxon>Uroviricota</taxon>
        <taxon>Caudoviricetes</taxon>
        <taxon>Xiamenvirus</taxon>
        <taxon>Xiamenvirus RDJL2</taxon>
    </lineage>
</organism>
<reference evidence="2" key="1">
    <citation type="submission" date="2015-07" db="EMBL/GenBank/DDBJ databases">
        <title>Complete genome sequence of Roseophage RDJL phage 2, a siphovirus infects Roseobacter denitrificans OCh114.</title>
        <authorList>
            <person name="Liang Y."/>
            <person name="Zhang Y."/>
            <person name="Zhou C."/>
            <person name="Chen Z."/>
            <person name="Yang S."/>
        </authorList>
    </citation>
    <scope>NUCLEOTIDE SEQUENCE [LARGE SCALE GENOMIC DNA]</scope>
</reference>
<evidence type="ECO:0000313" key="2">
    <source>
        <dbReference type="Proteomes" id="UP000223793"/>
    </source>
</evidence>
<dbReference type="OrthoDB" id="35460at10239"/>
<sequence>MTTSYAPIMDASEDQVVVHITPTDAKKFIQRIRKVSFFVRTSVDLYTEFDEETERGTRGFMDMGGNVPISMKVAVKMMDDMIRFSSMKAEKDGVECKVQLTRLGQCLFIG</sequence>
<protein>
    <submittedName>
        <fullName evidence="1">Uncharacterized protein</fullName>
    </submittedName>
</protein>
<evidence type="ECO:0000313" key="1">
    <source>
        <dbReference type="EMBL" id="AKQ75836.1"/>
    </source>
</evidence>
<gene>
    <name evidence="1" type="ORF">RDJLphi2_gp46</name>
</gene>
<dbReference type="Proteomes" id="UP000223793">
    <property type="component" value="Segment"/>
</dbReference>
<keyword evidence="2" id="KW-1185">Reference proteome</keyword>
<proteinExistence type="predicted"/>
<accession>A0A0K0PVH9</accession>
<dbReference type="EMBL" id="KT266805">
    <property type="protein sequence ID" value="AKQ75836.1"/>
    <property type="molecule type" value="Genomic_DNA"/>
</dbReference>